<keyword evidence="2" id="KW-1185">Reference proteome</keyword>
<protein>
    <submittedName>
        <fullName evidence="1">Uncharacterized protein</fullName>
    </submittedName>
</protein>
<dbReference type="AlphaFoldDB" id="A0A0U1KWX9"/>
<evidence type="ECO:0000313" key="2">
    <source>
        <dbReference type="Proteomes" id="UP000049855"/>
    </source>
</evidence>
<organism evidence="1 2">
    <name type="scientific">Sporomusa ovata</name>
    <dbReference type="NCBI Taxonomy" id="2378"/>
    <lineage>
        <taxon>Bacteria</taxon>
        <taxon>Bacillati</taxon>
        <taxon>Bacillota</taxon>
        <taxon>Negativicutes</taxon>
        <taxon>Selenomonadales</taxon>
        <taxon>Sporomusaceae</taxon>
        <taxon>Sporomusa</taxon>
    </lineage>
</organism>
<sequence length="48" mass="5131">MFAGNPSDTVVEELQALVVKAVGAEARIHSPAFMAFANIKGYIPKILD</sequence>
<reference evidence="2" key="1">
    <citation type="submission" date="2015-03" db="EMBL/GenBank/DDBJ databases">
        <authorList>
            <person name="Nijsse Bart"/>
        </authorList>
    </citation>
    <scope>NUCLEOTIDE SEQUENCE [LARGE SCALE GENOMIC DNA]</scope>
</reference>
<name>A0A0U1KWX9_9FIRM</name>
<evidence type="ECO:0000313" key="1">
    <source>
        <dbReference type="EMBL" id="CQR71765.1"/>
    </source>
</evidence>
<proteinExistence type="predicted"/>
<dbReference type="Proteomes" id="UP000049855">
    <property type="component" value="Unassembled WGS sequence"/>
</dbReference>
<accession>A0A0U1KWX9</accession>
<gene>
    <name evidence="1" type="ORF">SpAn4DRAFT_3631</name>
</gene>
<dbReference type="EMBL" id="CTRP01000005">
    <property type="protein sequence ID" value="CQR71765.1"/>
    <property type="molecule type" value="Genomic_DNA"/>
</dbReference>